<dbReference type="Proteomes" id="UP000222788">
    <property type="component" value="Unassembled WGS sequence"/>
</dbReference>
<name>A0A2C5X422_9PEZI</name>
<accession>A0A2C5X422</accession>
<reference evidence="2 3" key="1">
    <citation type="journal article" date="2013" name="Fungal Biol.">
        <title>Analysis of microsatellite markers in the genome of the plant pathogen Ceratocystis fimbriata.</title>
        <authorList>
            <person name="Simpson M.C."/>
            <person name="Wilken P.M."/>
            <person name="Coetzee M.P."/>
            <person name="Wingfield M.J."/>
            <person name="Wingfield B.D."/>
        </authorList>
    </citation>
    <scope>NUCLEOTIDE SEQUENCE [LARGE SCALE GENOMIC DNA]</scope>
    <source>
        <strain evidence="2 3">CBS 114723</strain>
    </source>
</reference>
<reference evidence="2 3" key="2">
    <citation type="journal article" date="2013" name="IMA Fungus">
        <title>IMA Genome-F 1: Ceratocystis fimbriata: Draft nuclear genome sequence for the plant pathogen, Ceratocystis fimbriata.</title>
        <authorList>
            <person name="Wilken P.M."/>
            <person name="Steenkamp E.T."/>
            <person name="Wingfield M.J."/>
            <person name="de Beer Z.W."/>
            <person name="Wingfield B.D."/>
        </authorList>
    </citation>
    <scope>NUCLEOTIDE SEQUENCE [LARGE SCALE GENOMIC DNA]</scope>
    <source>
        <strain evidence="2 3">CBS 114723</strain>
    </source>
</reference>
<feature type="compositionally biased region" description="Polar residues" evidence="1">
    <location>
        <begin position="36"/>
        <end position="61"/>
    </location>
</feature>
<organism evidence="2 3">
    <name type="scientific">Ceratocystis fimbriata CBS 114723</name>
    <dbReference type="NCBI Taxonomy" id="1035309"/>
    <lineage>
        <taxon>Eukaryota</taxon>
        <taxon>Fungi</taxon>
        <taxon>Dikarya</taxon>
        <taxon>Ascomycota</taxon>
        <taxon>Pezizomycotina</taxon>
        <taxon>Sordariomycetes</taxon>
        <taxon>Hypocreomycetidae</taxon>
        <taxon>Microascales</taxon>
        <taxon>Ceratocystidaceae</taxon>
        <taxon>Ceratocystis</taxon>
    </lineage>
</organism>
<sequence>MATNPSSNSARIEPECCDQLLQELSTVAETDRSRSDGPTSSTAPGTVSAAQGATNQSASSANINQPFINDIINGAMSDILGSSSGPSS</sequence>
<evidence type="ECO:0000256" key="1">
    <source>
        <dbReference type="SAM" id="MobiDB-lite"/>
    </source>
</evidence>
<gene>
    <name evidence="2" type="ORF">CFIMG_003370RAa</name>
</gene>
<proteinExistence type="predicted"/>
<dbReference type="AlphaFoldDB" id="A0A2C5X422"/>
<keyword evidence="3" id="KW-1185">Reference proteome</keyword>
<comment type="caution">
    <text evidence="2">The sequence shown here is derived from an EMBL/GenBank/DDBJ whole genome shotgun (WGS) entry which is preliminary data.</text>
</comment>
<evidence type="ECO:0000313" key="2">
    <source>
        <dbReference type="EMBL" id="PHH54558.1"/>
    </source>
</evidence>
<evidence type="ECO:0000313" key="3">
    <source>
        <dbReference type="Proteomes" id="UP000222788"/>
    </source>
</evidence>
<feature type="region of interest" description="Disordered" evidence="1">
    <location>
        <begin position="28"/>
        <end position="61"/>
    </location>
</feature>
<protein>
    <submittedName>
        <fullName evidence="2">Uncharacterized protein</fullName>
    </submittedName>
</protein>
<dbReference type="EMBL" id="APWK03000024">
    <property type="protein sequence ID" value="PHH54558.1"/>
    <property type="molecule type" value="Genomic_DNA"/>
</dbReference>